<name>A0A7J2TGC3_ARCFL</name>
<evidence type="ECO:0000313" key="6">
    <source>
        <dbReference type="EMBL" id="HEH34769.1"/>
    </source>
</evidence>
<evidence type="ECO:0000256" key="1">
    <source>
        <dbReference type="ARBA" id="ARBA00022448"/>
    </source>
</evidence>
<sequence>MDEIEEIRKKKLKELIKMVSSKGSKPVLLNESNFENFLEQNENAVVDFYADWCMPCRYISPIIEELAKEFSGKLVFGKLNVDENQRIAVKFGISAIPTLIFFKKGKAVDQVVGAMSKKDIKAWIERNLEKDL</sequence>
<dbReference type="InterPro" id="IPR036249">
    <property type="entry name" value="Thioredoxin-like_sf"/>
</dbReference>
<evidence type="ECO:0000256" key="4">
    <source>
        <dbReference type="ARBA" id="ARBA00023284"/>
    </source>
</evidence>
<dbReference type="PRINTS" id="PR00421">
    <property type="entry name" value="THIOREDOXIN"/>
</dbReference>
<dbReference type="GO" id="GO:0015035">
    <property type="term" value="F:protein-disulfide reductase activity"/>
    <property type="evidence" value="ECO:0007669"/>
    <property type="project" value="InterPro"/>
</dbReference>
<dbReference type="NCBIfam" id="TIGR01068">
    <property type="entry name" value="thioredoxin"/>
    <property type="match status" value="1"/>
</dbReference>
<dbReference type="PANTHER" id="PTHR45663:SF11">
    <property type="entry name" value="GEO12009P1"/>
    <property type="match status" value="1"/>
</dbReference>
<dbReference type="AlphaFoldDB" id="A0A7J2TGC3"/>
<keyword evidence="4" id="KW-0676">Redox-active center</keyword>
<proteinExistence type="predicted"/>
<dbReference type="PANTHER" id="PTHR45663">
    <property type="entry name" value="GEO12009P1"/>
    <property type="match status" value="1"/>
</dbReference>
<gene>
    <name evidence="6" type="primary">trxA</name>
    <name evidence="6" type="ORF">ENP88_01150</name>
</gene>
<accession>A0A7J2TGC3</accession>
<dbReference type="InterPro" id="IPR005746">
    <property type="entry name" value="Thioredoxin"/>
</dbReference>
<keyword evidence="1" id="KW-0813">Transport</keyword>
<evidence type="ECO:0000256" key="3">
    <source>
        <dbReference type="ARBA" id="ARBA00023157"/>
    </source>
</evidence>
<keyword evidence="3" id="KW-1015">Disulfide bond</keyword>
<reference evidence="6" key="1">
    <citation type="journal article" date="2020" name="mSystems">
        <title>Genome- and Community-Level Interaction Insights into Carbon Utilization and Element Cycling Functions of Hydrothermarchaeota in Hydrothermal Sediment.</title>
        <authorList>
            <person name="Zhou Z."/>
            <person name="Liu Y."/>
            <person name="Xu W."/>
            <person name="Pan J."/>
            <person name="Luo Z.H."/>
            <person name="Li M."/>
        </authorList>
    </citation>
    <scope>NUCLEOTIDE SEQUENCE [LARGE SCALE GENOMIC DNA]</scope>
    <source>
        <strain evidence="6">SpSt-26</strain>
    </source>
</reference>
<dbReference type="PROSITE" id="PS51352">
    <property type="entry name" value="THIOREDOXIN_2"/>
    <property type="match status" value="1"/>
</dbReference>
<keyword evidence="2" id="KW-0249">Electron transport</keyword>
<evidence type="ECO:0000256" key="2">
    <source>
        <dbReference type="ARBA" id="ARBA00022982"/>
    </source>
</evidence>
<dbReference type="EMBL" id="DSLA01000020">
    <property type="protein sequence ID" value="HEH34769.1"/>
    <property type="molecule type" value="Genomic_DNA"/>
</dbReference>
<dbReference type="CDD" id="cd02947">
    <property type="entry name" value="TRX_family"/>
    <property type="match status" value="1"/>
</dbReference>
<organism evidence="6">
    <name type="scientific">Archaeoglobus fulgidus</name>
    <dbReference type="NCBI Taxonomy" id="2234"/>
    <lineage>
        <taxon>Archaea</taxon>
        <taxon>Methanobacteriati</taxon>
        <taxon>Methanobacteriota</taxon>
        <taxon>Archaeoglobi</taxon>
        <taxon>Archaeoglobales</taxon>
        <taxon>Archaeoglobaceae</taxon>
        <taxon>Archaeoglobus</taxon>
    </lineage>
</organism>
<dbReference type="InterPro" id="IPR013766">
    <property type="entry name" value="Thioredoxin_domain"/>
</dbReference>
<dbReference type="Pfam" id="PF00085">
    <property type="entry name" value="Thioredoxin"/>
    <property type="match status" value="1"/>
</dbReference>
<protein>
    <submittedName>
        <fullName evidence="6">Thioredoxin</fullName>
    </submittedName>
</protein>
<dbReference type="Gene3D" id="3.40.30.10">
    <property type="entry name" value="Glutaredoxin"/>
    <property type="match status" value="1"/>
</dbReference>
<evidence type="ECO:0000259" key="5">
    <source>
        <dbReference type="PROSITE" id="PS51352"/>
    </source>
</evidence>
<dbReference type="FunFam" id="3.40.30.10:FF:000001">
    <property type="entry name" value="Thioredoxin"/>
    <property type="match status" value="1"/>
</dbReference>
<dbReference type="GO" id="GO:0005737">
    <property type="term" value="C:cytoplasm"/>
    <property type="evidence" value="ECO:0007669"/>
    <property type="project" value="TreeGrafter"/>
</dbReference>
<comment type="caution">
    <text evidence="6">The sequence shown here is derived from an EMBL/GenBank/DDBJ whole genome shotgun (WGS) entry which is preliminary data.</text>
</comment>
<dbReference type="SUPFAM" id="SSF52833">
    <property type="entry name" value="Thioredoxin-like"/>
    <property type="match status" value="1"/>
</dbReference>
<feature type="domain" description="Thioredoxin" evidence="5">
    <location>
        <begin position="7"/>
        <end position="129"/>
    </location>
</feature>